<organism evidence="2 3">
    <name type="scientific">Draconibacterium sediminis</name>
    <dbReference type="NCBI Taxonomy" id="1544798"/>
    <lineage>
        <taxon>Bacteria</taxon>
        <taxon>Pseudomonadati</taxon>
        <taxon>Bacteroidota</taxon>
        <taxon>Bacteroidia</taxon>
        <taxon>Marinilabiliales</taxon>
        <taxon>Prolixibacteraceae</taxon>
        <taxon>Draconibacterium</taxon>
    </lineage>
</organism>
<evidence type="ECO:0000313" key="2">
    <source>
        <dbReference type="EMBL" id="KJF44818.1"/>
    </source>
</evidence>
<evidence type="ECO:0000259" key="1">
    <source>
        <dbReference type="Pfam" id="PF02769"/>
    </source>
</evidence>
<dbReference type="InterPro" id="IPR036676">
    <property type="entry name" value="PurM-like_C_sf"/>
</dbReference>
<dbReference type="SUPFAM" id="SSF56042">
    <property type="entry name" value="PurM C-terminal domain-like"/>
    <property type="match status" value="1"/>
</dbReference>
<dbReference type="RefSeq" id="WP_045026347.1">
    <property type="nucleotide sequence ID" value="NZ_JRHC01000001.1"/>
</dbReference>
<accession>A0A0D8JG32</accession>
<dbReference type="OrthoDB" id="9804441at2"/>
<dbReference type="Gene3D" id="3.30.1330.10">
    <property type="entry name" value="PurM-like, N-terminal domain"/>
    <property type="match status" value="1"/>
</dbReference>
<dbReference type="AlphaFoldDB" id="A0A0D8JG32"/>
<dbReference type="InterPro" id="IPR036921">
    <property type="entry name" value="PurM-like_N_sf"/>
</dbReference>
<name>A0A0D8JG32_9BACT</name>
<dbReference type="PANTHER" id="PTHR43555">
    <property type="entry name" value="PHOSPHORIBOSYLFORMYLGLYCINAMIDINE SYNTHASE SUBUNIT PURL"/>
    <property type="match status" value="1"/>
</dbReference>
<dbReference type="Gene3D" id="3.90.650.10">
    <property type="entry name" value="PurM-like C-terminal domain"/>
    <property type="match status" value="1"/>
</dbReference>
<dbReference type="Pfam" id="PF02769">
    <property type="entry name" value="AIRS_C"/>
    <property type="match status" value="1"/>
</dbReference>
<dbReference type="PANTHER" id="PTHR43555:SF1">
    <property type="entry name" value="PHOSPHORIBOSYLFORMYLGLYCINAMIDINE SYNTHASE SUBUNIT PURL"/>
    <property type="match status" value="1"/>
</dbReference>
<dbReference type="InterPro" id="IPR010074">
    <property type="entry name" value="PRibForGlyAmidine_synth_PurL"/>
</dbReference>
<dbReference type="Proteomes" id="UP000032544">
    <property type="component" value="Unassembled WGS sequence"/>
</dbReference>
<dbReference type="SUPFAM" id="SSF55326">
    <property type="entry name" value="PurM N-terminal domain-like"/>
    <property type="match status" value="1"/>
</dbReference>
<dbReference type="GO" id="GO:0004642">
    <property type="term" value="F:phosphoribosylformylglycinamidine synthase activity"/>
    <property type="evidence" value="ECO:0007669"/>
    <property type="project" value="InterPro"/>
</dbReference>
<dbReference type="InterPro" id="IPR010918">
    <property type="entry name" value="PurM-like_C_dom"/>
</dbReference>
<sequence>MSNAVQTEKEFSIDMIPEPENLEEIVYSLMVNPNLSTINYFNDFSDQGISPESIGESETDEIGIFELEGNGTRMAMSTHAFHHHLESDPQKATEILISRATRKMLCFGAQPFAVSAFLYHIDFADPNGQFIASGAKKGLENAAAKFGLKISDRKIRFDHFSEHGPVPPTIIISIMAQVPEGENLITHSFKNKGNHIFVIGRSLDDINSSEYLEFYHGISESPLPAFNIEDEIAVQKAIKTLIGKKLIESASPVGKGGLFFTLLRAAIPNELGFDITPDAETRNDAFLFGESMGRLIVGVNPDKEDEFVDAMSEINVPFFTLGHVTKGEIRIDDQSLGYIDKMTVGS</sequence>
<dbReference type="GO" id="GO:0006189">
    <property type="term" value="P:'de novo' IMP biosynthetic process"/>
    <property type="evidence" value="ECO:0007669"/>
    <property type="project" value="InterPro"/>
</dbReference>
<comment type="caution">
    <text evidence="2">The sequence shown here is derived from an EMBL/GenBank/DDBJ whole genome shotgun (WGS) entry which is preliminary data.</text>
</comment>
<reference evidence="2 3" key="1">
    <citation type="submission" date="2014-09" db="EMBL/GenBank/DDBJ databases">
        <title>Draft Genome Sequence of Draconibacterium sp. JN14CK-3.</title>
        <authorList>
            <person name="Dong C."/>
            <person name="Lai Q."/>
            <person name="Shao Z."/>
        </authorList>
    </citation>
    <scope>NUCLEOTIDE SEQUENCE [LARGE SCALE GENOMIC DNA]</scope>
    <source>
        <strain evidence="2 3">JN14CK-3</strain>
    </source>
</reference>
<protein>
    <recommendedName>
        <fullName evidence="1">PurM-like C-terminal domain-containing protein</fullName>
    </recommendedName>
</protein>
<evidence type="ECO:0000313" key="3">
    <source>
        <dbReference type="Proteomes" id="UP000032544"/>
    </source>
</evidence>
<proteinExistence type="predicted"/>
<keyword evidence="3" id="KW-1185">Reference proteome</keyword>
<dbReference type="STRING" id="1544798.LH29_05090"/>
<feature type="domain" description="PurM-like C-terminal" evidence="1">
    <location>
        <begin position="192"/>
        <end position="328"/>
    </location>
</feature>
<gene>
    <name evidence="2" type="ORF">LH29_05090</name>
</gene>
<dbReference type="EMBL" id="JRHC01000001">
    <property type="protein sequence ID" value="KJF44818.1"/>
    <property type="molecule type" value="Genomic_DNA"/>
</dbReference>